<dbReference type="PATRIC" id="fig|926566.3.peg.609"/>
<protein>
    <submittedName>
        <fullName evidence="4">Putative dehydrogenase</fullName>
    </submittedName>
</protein>
<dbReference type="EMBL" id="CP003379">
    <property type="protein sequence ID" value="AFL86954.1"/>
    <property type="molecule type" value="Genomic_DNA"/>
</dbReference>
<dbReference type="GO" id="GO:0016491">
    <property type="term" value="F:oxidoreductase activity"/>
    <property type="evidence" value="ECO:0007669"/>
    <property type="project" value="UniProtKB-KW"/>
</dbReference>
<dbReference type="PANTHER" id="PTHR43818:SF11">
    <property type="entry name" value="BCDNA.GH03377"/>
    <property type="match status" value="1"/>
</dbReference>
<dbReference type="AlphaFoldDB" id="I3ZCI6"/>
<dbReference type="InterPro" id="IPR055170">
    <property type="entry name" value="GFO_IDH_MocA-like_dom"/>
</dbReference>
<dbReference type="PANTHER" id="PTHR43818">
    <property type="entry name" value="BCDNA.GH03377"/>
    <property type="match status" value="1"/>
</dbReference>
<evidence type="ECO:0000313" key="4">
    <source>
        <dbReference type="EMBL" id="AFL86954.1"/>
    </source>
</evidence>
<dbReference type="GO" id="GO:0000166">
    <property type="term" value="F:nucleotide binding"/>
    <property type="evidence" value="ECO:0007669"/>
    <property type="project" value="InterPro"/>
</dbReference>
<accession>I3ZCI6</accession>
<proteinExistence type="predicted"/>
<dbReference type="eggNOG" id="COG0673">
    <property type="taxonomic scope" value="Bacteria"/>
</dbReference>
<reference evidence="4 5" key="1">
    <citation type="submission" date="2012-06" db="EMBL/GenBank/DDBJ databases">
        <title>Complete genome of Terriglobus roseus DSM 18391.</title>
        <authorList>
            <consortium name="US DOE Joint Genome Institute (JGI-PGF)"/>
            <person name="Lucas S."/>
            <person name="Copeland A."/>
            <person name="Lapidus A."/>
            <person name="Glavina del Rio T."/>
            <person name="Dalin E."/>
            <person name="Tice H."/>
            <person name="Bruce D."/>
            <person name="Goodwin L."/>
            <person name="Pitluck S."/>
            <person name="Peters L."/>
            <person name="Mikhailova N."/>
            <person name="Munk A.C.C."/>
            <person name="Kyrpides N."/>
            <person name="Mavromatis K."/>
            <person name="Ivanova N."/>
            <person name="Brettin T."/>
            <person name="Detter J.C."/>
            <person name="Han C."/>
            <person name="Larimer F."/>
            <person name="Land M."/>
            <person name="Hauser L."/>
            <person name="Markowitz V."/>
            <person name="Cheng J.-F."/>
            <person name="Hugenholtz P."/>
            <person name="Woyke T."/>
            <person name="Wu D."/>
            <person name="Brambilla E."/>
            <person name="Klenk H.-P."/>
            <person name="Eisen J.A."/>
        </authorList>
    </citation>
    <scope>NUCLEOTIDE SEQUENCE [LARGE SCALE GENOMIC DNA]</scope>
    <source>
        <strain evidence="5">DSM 18391 / NRRL B-41598 / KBS 63</strain>
    </source>
</reference>
<keyword evidence="1" id="KW-0560">Oxidoreductase</keyword>
<gene>
    <name evidence="4" type="ordered locus">Terro_0615</name>
</gene>
<dbReference type="Pfam" id="PF01408">
    <property type="entry name" value="GFO_IDH_MocA"/>
    <property type="match status" value="1"/>
</dbReference>
<dbReference type="STRING" id="926566.Terro_0615"/>
<dbReference type="HOGENOM" id="CLU_052964_0_0_0"/>
<dbReference type="Pfam" id="PF22725">
    <property type="entry name" value="GFO_IDH_MocA_C3"/>
    <property type="match status" value="1"/>
</dbReference>
<name>I3ZCI6_TERRK</name>
<dbReference type="Gene3D" id="3.40.50.720">
    <property type="entry name" value="NAD(P)-binding Rossmann-like Domain"/>
    <property type="match status" value="1"/>
</dbReference>
<dbReference type="SUPFAM" id="SSF51735">
    <property type="entry name" value="NAD(P)-binding Rossmann-fold domains"/>
    <property type="match status" value="1"/>
</dbReference>
<dbReference type="KEGG" id="trs:Terro_0615"/>
<feature type="domain" description="Gfo/Idh/MocA-like oxidoreductase N-terminal" evidence="2">
    <location>
        <begin position="38"/>
        <end position="153"/>
    </location>
</feature>
<sequence>MGAAMPEMLAYAGGFDQGNITHEVIEAGPVIKPTETINFAVCGMSHDHIYGMTDSIIRGGGKLVAWYGAEPNKIERFRKRYPDAKQVMNEEAILDDKNIQLVLSSTIANERAPLGVRAMKRGKDFLSDKPGATTLEQVEAIRKTIAETGRIYGILYSERLEVKAAVKAGELVHSGAIGRVIQTINIAPHQVVQGGGNGGGADPRPDWFYKPEQYGGILCDIGSHQVDQFLYYTGSKSAEIVESQVSNVGHPDHPQFQDFGDMVLRGDRGFGYVRLDWFTPDGLGTWGDGRLFILGTKGYIEARKYTNVGVNKTGNNLFVVDGKQQRFIDCNNVDLPFGRQFVSDIVHRTHTAQDQVQALLAAELVIKAQMKAKWVKLDEA</sequence>
<dbReference type="InterPro" id="IPR036291">
    <property type="entry name" value="NAD(P)-bd_dom_sf"/>
</dbReference>
<dbReference type="Gene3D" id="3.30.360.10">
    <property type="entry name" value="Dihydrodipicolinate Reductase, domain 2"/>
    <property type="match status" value="1"/>
</dbReference>
<dbReference type="Proteomes" id="UP000006056">
    <property type="component" value="Chromosome"/>
</dbReference>
<organism evidence="4 5">
    <name type="scientific">Terriglobus roseus (strain DSM 18391 / NRRL B-41598 / KBS 63)</name>
    <dbReference type="NCBI Taxonomy" id="926566"/>
    <lineage>
        <taxon>Bacteria</taxon>
        <taxon>Pseudomonadati</taxon>
        <taxon>Acidobacteriota</taxon>
        <taxon>Terriglobia</taxon>
        <taxon>Terriglobales</taxon>
        <taxon>Acidobacteriaceae</taxon>
        <taxon>Terriglobus</taxon>
    </lineage>
</organism>
<dbReference type="SUPFAM" id="SSF55347">
    <property type="entry name" value="Glyceraldehyde-3-phosphate dehydrogenase-like, C-terminal domain"/>
    <property type="match status" value="1"/>
</dbReference>
<evidence type="ECO:0000259" key="3">
    <source>
        <dbReference type="Pfam" id="PF22725"/>
    </source>
</evidence>
<evidence type="ECO:0000313" key="5">
    <source>
        <dbReference type="Proteomes" id="UP000006056"/>
    </source>
</evidence>
<feature type="domain" description="GFO/IDH/MocA-like oxidoreductase" evidence="3">
    <location>
        <begin position="167"/>
        <end position="301"/>
    </location>
</feature>
<dbReference type="InterPro" id="IPR050463">
    <property type="entry name" value="Gfo/Idh/MocA_oxidrdct_glycsds"/>
</dbReference>
<evidence type="ECO:0000259" key="2">
    <source>
        <dbReference type="Pfam" id="PF01408"/>
    </source>
</evidence>
<dbReference type="InterPro" id="IPR000683">
    <property type="entry name" value="Gfo/Idh/MocA-like_OxRdtase_N"/>
</dbReference>
<evidence type="ECO:0000256" key="1">
    <source>
        <dbReference type="ARBA" id="ARBA00023002"/>
    </source>
</evidence>
<keyword evidence="5" id="KW-1185">Reference proteome</keyword>